<evidence type="ECO:0000256" key="11">
    <source>
        <dbReference type="SAM" id="MobiDB-lite"/>
    </source>
</evidence>
<evidence type="ECO:0000313" key="13">
    <source>
        <dbReference type="EMBL" id="SNX45960.1"/>
    </source>
</evidence>
<keyword evidence="6" id="KW-0812">Transmembrane</keyword>
<evidence type="ECO:0000256" key="4">
    <source>
        <dbReference type="ARBA" id="ARBA00022475"/>
    </source>
</evidence>
<evidence type="ECO:0000256" key="6">
    <source>
        <dbReference type="ARBA" id="ARBA00022692"/>
    </source>
</evidence>
<keyword evidence="9" id="KW-0472">Membrane</keyword>
<dbReference type="InterPro" id="IPR006260">
    <property type="entry name" value="TonB/TolA_C"/>
</dbReference>
<dbReference type="GO" id="GO:0015031">
    <property type="term" value="P:protein transport"/>
    <property type="evidence" value="ECO:0007669"/>
    <property type="project" value="UniProtKB-UniRule"/>
</dbReference>
<comment type="subcellular location">
    <subcellularLocation>
        <location evidence="1 10">Cell inner membrane</location>
        <topology evidence="1 10">Single-pass membrane protein</topology>
        <orientation evidence="1 10">Periplasmic side</orientation>
    </subcellularLocation>
</comment>
<dbReference type="PROSITE" id="PS52015">
    <property type="entry name" value="TONB_CTD"/>
    <property type="match status" value="1"/>
</dbReference>
<dbReference type="PRINTS" id="PR01374">
    <property type="entry name" value="TONBPROTEIN"/>
</dbReference>
<evidence type="ECO:0000256" key="10">
    <source>
        <dbReference type="RuleBase" id="RU362123"/>
    </source>
</evidence>
<sequence>MSEFGQSPYKRALLFEQLAHGSSHSAALAIDPFVGQHANHQPPHSQWGKKLLLATGVVAVLHFTVWYVAKQLPTPALPEQKPEPVVIEIIKPEPPKVIEPEIPPVVEQPKIPPVVEKPQPVKKQVEQPKPVDQPKPQPVQKATPQPTPQPVAQPITQPTLTENVRPAPTPAPTPAPAPQPATENLPVTEAKGYAGYLSNPAPEYPEIALDRGWEGSVILRVKVSASGSPLDISVKQGSGKKVLDDAAVRTVKRWKFSPAKRGSTPIEGWVDVPINYQLPR</sequence>
<accession>A0A240EDI4</accession>
<dbReference type="RefSeq" id="WP_097079716.1">
    <property type="nucleotide sequence ID" value="NZ_BAABHT010000016.1"/>
</dbReference>
<name>A0A240EDI4_9GAMM</name>
<dbReference type="PANTHER" id="PTHR33446">
    <property type="entry name" value="PROTEIN TONB-RELATED"/>
    <property type="match status" value="1"/>
</dbReference>
<keyword evidence="8" id="KW-1133">Transmembrane helix</keyword>
<evidence type="ECO:0000256" key="5">
    <source>
        <dbReference type="ARBA" id="ARBA00022519"/>
    </source>
</evidence>
<gene>
    <name evidence="13" type="ORF">SAMN05421731_10747</name>
</gene>
<dbReference type="GO" id="GO:0015891">
    <property type="term" value="P:siderophore transport"/>
    <property type="evidence" value="ECO:0007669"/>
    <property type="project" value="InterPro"/>
</dbReference>
<feature type="region of interest" description="Disordered" evidence="11">
    <location>
        <begin position="109"/>
        <end position="183"/>
    </location>
</feature>
<dbReference type="InterPro" id="IPR003538">
    <property type="entry name" value="TonB"/>
</dbReference>
<evidence type="ECO:0000259" key="12">
    <source>
        <dbReference type="PROSITE" id="PS52015"/>
    </source>
</evidence>
<evidence type="ECO:0000256" key="3">
    <source>
        <dbReference type="ARBA" id="ARBA00022448"/>
    </source>
</evidence>
<dbReference type="AlphaFoldDB" id="A0A240EDI4"/>
<feature type="compositionally biased region" description="Pro residues" evidence="11">
    <location>
        <begin position="167"/>
        <end position="179"/>
    </location>
</feature>
<dbReference type="GO" id="GO:0055085">
    <property type="term" value="P:transmembrane transport"/>
    <property type="evidence" value="ECO:0007669"/>
    <property type="project" value="InterPro"/>
</dbReference>
<proteinExistence type="inferred from homology"/>
<dbReference type="NCBIfam" id="TIGR01352">
    <property type="entry name" value="tonB_Cterm"/>
    <property type="match status" value="1"/>
</dbReference>
<dbReference type="Pfam" id="PF03544">
    <property type="entry name" value="TonB_C"/>
    <property type="match status" value="1"/>
</dbReference>
<evidence type="ECO:0000256" key="1">
    <source>
        <dbReference type="ARBA" id="ARBA00004383"/>
    </source>
</evidence>
<evidence type="ECO:0000256" key="2">
    <source>
        <dbReference type="ARBA" id="ARBA00006555"/>
    </source>
</evidence>
<keyword evidence="10" id="KW-0735">Signal-anchor</keyword>
<comment type="similarity">
    <text evidence="2 10">Belongs to the TonB family.</text>
</comment>
<comment type="function">
    <text evidence="10">Interacts with outer membrane receptor proteins that carry out high-affinity binding and energy dependent uptake into the periplasmic space of specific substrates. It could act to transduce energy from the cytoplasmic membrane to specific energy-requiring processes in the outer membrane, resulting in the release into the periplasm of ligands bound by these outer membrane proteins.</text>
</comment>
<organism evidence="13 14">
    <name type="scientific">Acinetobacter puyangensis</name>
    <dbReference type="NCBI Taxonomy" id="1096779"/>
    <lineage>
        <taxon>Bacteria</taxon>
        <taxon>Pseudomonadati</taxon>
        <taxon>Pseudomonadota</taxon>
        <taxon>Gammaproteobacteria</taxon>
        <taxon>Moraxellales</taxon>
        <taxon>Moraxellaceae</taxon>
        <taxon>Acinetobacter</taxon>
    </lineage>
</organism>
<reference evidence="14" key="1">
    <citation type="submission" date="2016-09" db="EMBL/GenBank/DDBJ databases">
        <authorList>
            <person name="Varghese N."/>
            <person name="Submissions S."/>
        </authorList>
    </citation>
    <scope>NUCLEOTIDE SEQUENCE [LARGE SCALE GENOMIC DNA]</scope>
    <source>
        <strain evidence="14">ANC 4466</strain>
    </source>
</reference>
<dbReference type="Gene3D" id="3.30.1150.10">
    <property type="match status" value="1"/>
</dbReference>
<dbReference type="InterPro" id="IPR051045">
    <property type="entry name" value="TonB-dependent_transducer"/>
</dbReference>
<dbReference type="GO" id="GO:0030288">
    <property type="term" value="C:outer membrane-bounded periplasmic space"/>
    <property type="evidence" value="ECO:0007669"/>
    <property type="project" value="InterPro"/>
</dbReference>
<keyword evidence="3 10" id="KW-0813">Transport</keyword>
<keyword evidence="14" id="KW-1185">Reference proteome</keyword>
<keyword evidence="5 10" id="KW-0997">Cell inner membrane</keyword>
<dbReference type="EMBL" id="OANT01000007">
    <property type="protein sequence ID" value="SNX45960.1"/>
    <property type="molecule type" value="Genomic_DNA"/>
</dbReference>
<dbReference type="PANTHER" id="PTHR33446:SF2">
    <property type="entry name" value="PROTEIN TONB"/>
    <property type="match status" value="1"/>
</dbReference>
<dbReference type="SUPFAM" id="SSF74653">
    <property type="entry name" value="TolA/TonB C-terminal domain"/>
    <property type="match status" value="1"/>
</dbReference>
<protein>
    <recommendedName>
        <fullName evidence="10">Protein TonB</fullName>
    </recommendedName>
</protein>
<dbReference type="Proteomes" id="UP000219042">
    <property type="component" value="Unassembled WGS sequence"/>
</dbReference>
<dbReference type="GO" id="GO:0031992">
    <property type="term" value="F:energy transducer activity"/>
    <property type="evidence" value="ECO:0007669"/>
    <property type="project" value="InterPro"/>
</dbReference>
<keyword evidence="7 10" id="KW-0653">Protein transport</keyword>
<feature type="compositionally biased region" description="Low complexity" evidence="11">
    <location>
        <begin position="109"/>
        <end position="130"/>
    </location>
</feature>
<evidence type="ECO:0000313" key="14">
    <source>
        <dbReference type="Proteomes" id="UP000219042"/>
    </source>
</evidence>
<evidence type="ECO:0000256" key="9">
    <source>
        <dbReference type="ARBA" id="ARBA00023136"/>
    </source>
</evidence>
<dbReference type="GO" id="GO:0098797">
    <property type="term" value="C:plasma membrane protein complex"/>
    <property type="evidence" value="ECO:0007669"/>
    <property type="project" value="TreeGrafter"/>
</dbReference>
<keyword evidence="4 10" id="KW-1003">Cell membrane</keyword>
<evidence type="ECO:0000256" key="7">
    <source>
        <dbReference type="ARBA" id="ARBA00022927"/>
    </source>
</evidence>
<dbReference type="InterPro" id="IPR037682">
    <property type="entry name" value="TonB_C"/>
</dbReference>
<dbReference type="OrthoDB" id="9792439at2"/>
<evidence type="ECO:0000256" key="8">
    <source>
        <dbReference type="ARBA" id="ARBA00022989"/>
    </source>
</evidence>
<feature type="domain" description="TonB C-terminal" evidence="12">
    <location>
        <begin position="189"/>
        <end position="280"/>
    </location>
</feature>